<name>A0A8X7VR44_BRACI</name>
<gene>
    <name evidence="1" type="ORF">Bca52824_019595</name>
</gene>
<dbReference type="EMBL" id="JAAMPC010000004">
    <property type="protein sequence ID" value="KAG2316473.1"/>
    <property type="molecule type" value="Genomic_DNA"/>
</dbReference>
<dbReference type="Proteomes" id="UP000886595">
    <property type="component" value="Unassembled WGS sequence"/>
</dbReference>
<accession>A0A8X7VR44</accession>
<dbReference type="OrthoDB" id="1926521at2759"/>
<reference evidence="1 2" key="1">
    <citation type="submission" date="2020-02" db="EMBL/GenBank/DDBJ databases">
        <authorList>
            <person name="Ma Q."/>
            <person name="Huang Y."/>
            <person name="Song X."/>
            <person name="Pei D."/>
        </authorList>
    </citation>
    <scope>NUCLEOTIDE SEQUENCE [LARGE SCALE GENOMIC DNA]</scope>
    <source>
        <strain evidence="1">Sxm20200214</strain>
        <tissue evidence="1">Leaf</tissue>
    </source>
</reference>
<proteinExistence type="predicted"/>
<evidence type="ECO:0000313" key="1">
    <source>
        <dbReference type="EMBL" id="KAG2316473.1"/>
    </source>
</evidence>
<sequence>MVGLSIILESANNNTLSGGGFSTPKPHQVVNKSAVMVTAVSSDLRRGNCYLSCGFLEHCFSVYLLIQGKVNNVTDKLTTLTKNFYQSADKIIRIKRMK</sequence>
<evidence type="ECO:0000313" key="2">
    <source>
        <dbReference type="Proteomes" id="UP000886595"/>
    </source>
</evidence>
<comment type="caution">
    <text evidence="1">The sequence shown here is derived from an EMBL/GenBank/DDBJ whole genome shotgun (WGS) entry which is preliminary data.</text>
</comment>
<keyword evidence="2" id="KW-1185">Reference proteome</keyword>
<organism evidence="1 2">
    <name type="scientific">Brassica carinata</name>
    <name type="common">Ethiopian mustard</name>
    <name type="synonym">Abyssinian cabbage</name>
    <dbReference type="NCBI Taxonomy" id="52824"/>
    <lineage>
        <taxon>Eukaryota</taxon>
        <taxon>Viridiplantae</taxon>
        <taxon>Streptophyta</taxon>
        <taxon>Embryophyta</taxon>
        <taxon>Tracheophyta</taxon>
        <taxon>Spermatophyta</taxon>
        <taxon>Magnoliopsida</taxon>
        <taxon>eudicotyledons</taxon>
        <taxon>Gunneridae</taxon>
        <taxon>Pentapetalae</taxon>
        <taxon>rosids</taxon>
        <taxon>malvids</taxon>
        <taxon>Brassicales</taxon>
        <taxon>Brassicaceae</taxon>
        <taxon>Brassiceae</taxon>
        <taxon>Brassica</taxon>
    </lineage>
</organism>
<dbReference type="AlphaFoldDB" id="A0A8X7VR44"/>
<protein>
    <submittedName>
        <fullName evidence="1">Uncharacterized protein</fullName>
    </submittedName>
</protein>